<dbReference type="InterPro" id="IPR050078">
    <property type="entry name" value="Ribosomal_L11_MeTrfase_PrmA"/>
</dbReference>
<dbReference type="AlphaFoldDB" id="A0AAU9F201"/>
<evidence type="ECO:0000256" key="2">
    <source>
        <dbReference type="ARBA" id="ARBA00022679"/>
    </source>
</evidence>
<organism evidence="3 4">
    <name type="scientific">Desulfoferula mesophila</name>
    <dbReference type="NCBI Taxonomy" id="3058419"/>
    <lineage>
        <taxon>Bacteria</taxon>
        <taxon>Pseudomonadati</taxon>
        <taxon>Thermodesulfobacteriota</taxon>
        <taxon>Desulfarculia</taxon>
        <taxon>Desulfarculales</taxon>
        <taxon>Desulfarculaceae</taxon>
        <taxon>Desulfoferula</taxon>
    </lineage>
</organism>
<dbReference type="Pfam" id="PF06325">
    <property type="entry name" value="PrmA"/>
    <property type="match status" value="1"/>
</dbReference>
<gene>
    <name evidence="3" type="ORF">FAK_33840</name>
</gene>
<dbReference type="Gene3D" id="3.40.50.150">
    <property type="entry name" value="Vaccinia Virus protein VP39"/>
    <property type="match status" value="1"/>
</dbReference>
<evidence type="ECO:0000313" key="3">
    <source>
        <dbReference type="EMBL" id="BEQ16318.1"/>
    </source>
</evidence>
<dbReference type="PANTHER" id="PTHR43648">
    <property type="entry name" value="ELECTRON TRANSFER FLAVOPROTEIN BETA SUBUNIT LYSINE METHYLTRANSFERASE"/>
    <property type="match status" value="1"/>
</dbReference>
<keyword evidence="2" id="KW-0808">Transferase</keyword>
<sequence length="282" mass="29706">MSPDAWLEARFHLPTAQEGRALGRRLRQAGALKLMQQGPEMISLWSQVDGLAQRLEDLAREQRLDPPRTQLIQAPDPAQAWCSSRPIPLGPGLALAPAWMGIRATKKILIIDPGTAFGAGDHPSTLLNLELLARLAAGEHGRLPSGPAADVGAGTGVLALALALKTERPVLALDPDPASRRATARNQALNPLAGPLVGFALADHRALAGPCALVAANLPGPILKLAGPTLVRALMPGAWLVASGFREEADEDIIRFFEGLGLVAQARRRAGGWLALGLCKQA</sequence>
<protein>
    <recommendedName>
        <fullName evidence="5">Ribosomal protein L11 methyltransferase</fullName>
    </recommendedName>
</protein>
<name>A0AAU9F201_9BACT</name>
<dbReference type="RefSeq" id="WP_338601976.1">
    <property type="nucleotide sequence ID" value="NZ_AP028679.1"/>
</dbReference>
<dbReference type="KEGG" id="dmp:FAK_33840"/>
<dbReference type="EMBL" id="AP028679">
    <property type="protein sequence ID" value="BEQ16318.1"/>
    <property type="molecule type" value="Genomic_DNA"/>
</dbReference>
<proteinExistence type="predicted"/>
<keyword evidence="4" id="KW-1185">Reference proteome</keyword>
<reference evidence="4" key="1">
    <citation type="journal article" date="2023" name="Arch. Microbiol.">
        <title>Desulfoferula mesophilus gen. nov. sp. nov., a mesophilic sulfate-reducing bacterium isolated from a brackish lake sediment.</title>
        <authorList>
            <person name="Watanabe T."/>
            <person name="Yabe T."/>
            <person name="Tsuji J.M."/>
            <person name="Fukui M."/>
        </authorList>
    </citation>
    <scope>NUCLEOTIDE SEQUENCE [LARGE SCALE GENOMIC DNA]</scope>
    <source>
        <strain evidence="4">12FAK</strain>
    </source>
</reference>
<dbReference type="Proteomes" id="UP001366166">
    <property type="component" value="Chromosome"/>
</dbReference>
<evidence type="ECO:0000256" key="1">
    <source>
        <dbReference type="ARBA" id="ARBA00022603"/>
    </source>
</evidence>
<evidence type="ECO:0000313" key="4">
    <source>
        <dbReference type="Proteomes" id="UP001366166"/>
    </source>
</evidence>
<dbReference type="GO" id="GO:0032259">
    <property type="term" value="P:methylation"/>
    <property type="evidence" value="ECO:0007669"/>
    <property type="project" value="UniProtKB-KW"/>
</dbReference>
<accession>A0AAU9F201</accession>
<evidence type="ECO:0008006" key="5">
    <source>
        <dbReference type="Google" id="ProtNLM"/>
    </source>
</evidence>
<keyword evidence="1" id="KW-0489">Methyltransferase</keyword>
<dbReference type="InterPro" id="IPR029063">
    <property type="entry name" value="SAM-dependent_MTases_sf"/>
</dbReference>
<dbReference type="SUPFAM" id="SSF53335">
    <property type="entry name" value="S-adenosyl-L-methionine-dependent methyltransferases"/>
    <property type="match status" value="1"/>
</dbReference>
<dbReference type="PANTHER" id="PTHR43648:SF1">
    <property type="entry name" value="ELECTRON TRANSFER FLAVOPROTEIN BETA SUBUNIT LYSINE METHYLTRANSFERASE"/>
    <property type="match status" value="1"/>
</dbReference>
<dbReference type="GO" id="GO:0008276">
    <property type="term" value="F:protein methyltransferase activity"/>
    <property type="evidence" value="ECO:0007669"/>
    <property type="project" value="TreeGrafter"/>
</dbReference>